<evidence type="ECO:0000259" key="1">
    <source>
        <dbReference type="SMART" id="SM00900"/>
    </source>
</evidence>
<organism evidence="2 3">
    <name type="scientific">Acetobacterium woodii (strain ATCC 29683 / DSM 1030 / JCM 2381 / KCTC 1655 / WB1)</name>
    <dbReference type="NCBI Taxonomy" id="931626"/>
    <lineage>
        <taxon>Bacteria</taxon>
        <taxon>Bacillati</taxon>
        <taxon>Bacillota</taxon>
        <taxon>Clostridia</taxon>
        <taxon>Eubacteriales</taxon>
        <taxon>Eubacteriaceae</taxon>
        <taxon>Acetobacterium</taxon>
    </lineage>
</organism>
<dbReference type="KEGG" id="awo:Awo_c04320"/>
<dbReference type="STRING" id="931626.Awo_c04320"/>
<dbReference type="InterPro" id="IPR007329">
    <property type="entry name" value="FMN-bd"/>
</dbReference>
<name>H6LHQ4_ACEWD</name>
<dbReference type="AlphaFoldDB" id="H6LHQ4"/>
<dbReference type="EMBL" id="CP002987">
    <property type="protein sequence ID" value="AFA47233.1"/>
    <property type="molecule type" value="Genomic_DNA"/>
</dbReference>
<dbReference type="Proteomes" id="UP000007177">
    <property type="component" value="Chromosome"/>
</dbReference>
<proteinExistence type="predicted"/>
<dbReference type="Gene3D" id="3.90.1010.20">
    <property type="match status" value="1"/>
</dbReference>
<sequence>MKKAIVIILIILGILVVIGTGGILYLTNGLTAGENVTIDSVDLAHFENGTYHGVYTAGRWSNEVAVSIADHWISNIAVVKAVSIEKPEVTNAIINNVIAKQNTTVDTISGATVTSKAYLKSIENALTP</sequence>
<feature type="domain" description="FMN-binding" evidence="1">
    <location>
        <begin position="58"/>
        <end position="126"/>
    </location>
</feature>
<reference evidence="2 3" key="2">
    <citation type="journal article" date="2012" name="PLoS ONE">
        <title>An ancient pathway combining carbon dioxide fixation with the generation and utilization of a sodium ion gradient for ATP synthesis.</title>
        <authorList>
            <person name="Poehlein A."/>
            <person name="Schmidt S."/>
            <person name="Kaster A.K."/>
            <person name="Goenrich M."/>
            <person name="Vollmers J."/>
            <person name="Thurmer A."/>
            <person name="Bertsch J."/>
            <person name="Schuchmann K."/>
            <person name="Voigt B."/>
            <person name="Hecker M."/>
            <person name="Daniel R."/>
            <person name="Thauer R.K."/>
            <person name="Gottschalk G."/>
            <person name="Muller V."/>
        </authorList>
    </citation>
    <scope>NUCLEOTIDE SEQUENCE [LARGE SCALE GENOMIC DNA]</scope>
    <source>
        <strain evidence="3">ATCC 29683 / DSM 1030 / JCM 2381 / KCTC 1655 / WB1</strain>
    </source>
</reference>
<dbReference type="SMART" id="SM00900">
    <property type="entry name" value="FMN_bind"/>
    <property type="match status" value="1"/>
</dbReference>
<dbReference type="GO" id="GO:0016020">
    <property type="term" value="C:membrane"/>
    <property type="evidence" value="ECO:0007669"/>
    <property type="project" value="InterPro"/>
</dbReference>
<accession>H6LHQ4</accession>
<reference evidence="3" key="1">
    <citation type="submission" date="2011-07" db="EMBL/GenBank/DDBJ databases">
        <title>Complete genome sequence of Acetobacterium woodii.</title>
        <authorList>
            <person name="Poehlein A."/>
            <person name="Schmidt S."/>
            <person name="Kaster A.-K."/>
            <person name="Goenrich M."/>
            <person name="Vollmers J."/>
            <person name="Thuermer A."/>
            <person name="Gottschalk G."/>
            <person name="Thauer R.K."/>
            <person name="Daniel R."/>
            <person name="Mueller V."/>
        </authorList>
    </citation>
    <scope>NUCLEOTIDE SEQUENCE [LARGE SCALE GENOMIC DNA]</scope>
    <source>
        <strain evidence="3">ATCC 29683 / DSM 1030 / JCM 2381 / KCTC 1655 / WB1</strain>
    </source>
</reference>
<dbReference type="Pfam" id="PF04205">
    <property type="entry name" value="FMN_bind"/>
    <property type="match status" value="1"/>
</dbReference>
<evidence type="ECO:0000313" key="3">
    <source>
        <dbReference type="Proteomes" id="UP000007177"/>
    </source>
</evidence>
<dbReference type="GO" id="GO:0010181">
    <property type="term" value="F:FMN binding"/>
    <property type="evidence" value="ECO:0007669"/>
    <property type="project" value="InterPro"/>
</dbReference>
<protein>
    <submittedName>
        <fullName evidence="2">Putative FMN-binding protein</fullName>
    </submittedName>
</protein>
<dbReference type="eggNOG" id="COG3976">
    <property type="taxonomic scope" value="Bacteria"/>
</dbReference>
<evidence type="ECO:0000313" key="2">
    <source>
        <dbReference type="EMBL" id="AFA47233.1"/>
    </source>
</evidence>
<keyword evidence="3" id="KW-1185">Reference proteome</keyword>
<dbReference type="HOGENOM" id="CLU_096350_0_0_9"/>
<dbReference type="RefSeq" id="WP_014354836.1">
    <property type="nucleotide sequence ID" value="NC_016894.1"/>
</dbReference>
<gene>
    <name evidence="2" type="ordered locus">Awo_c04320</name>
</gene>